<feature type="region of interest" description="Disordered" evidence="1">
    <location>
        <begin position="76"/>
        <end position="142"/>
    </location>
</feature>
<evidence type="ECO:0000313" key="3">
    <source>
        <dbReference type="EMBL" id="KAK9997715.1"/>
    </source>
</evidence>
<dbReference type="InterPro" id="IPR046372">
    <property type="entry name" value="PARG_cat_C"/>
</dbReference>
<feature type="domain" description="PARG catalytic Macro" evidence="2">
    <location>
        <begin position="20"/>
        <end position="59"/>
    </location>
</feature>
<name>A0AAW2CHP8_9ROSI</name>
<evidence type="ECO:0000313" key="4">
    <source>
        <dbReference type="Proteomes" id="UP001459277"/>
    </source>
</evidence>
<keyword evidence="4" id="KW-1185">Reference proteome</keyword>
<accession>A0AAW2CHP8</accession>
<comment type="caution">
    <text evidence="3">The sequence shown here is derived from an EMBL/GenBank/DDBJ whole genome shotgun (WGS) entry which is preliminary data.</text>
</comment>
<protein>
    <recommendedName>
        <fullName evidence="2">PARG catalytic Macro domain-containing protein</fullName>
    </recommendedName>
</protein>
<dbReference type="Pfam" id="PF05028">
    <property type="entry name" value="PARG_cat_C"/>
    <property type="match status" value="1"/>
</dbReference>
<feature type="compositionally biased region" description="Basic and acidic residues" evidence="1">
    <location>
        <begin position="96"/>
        <end position="108"/>
    </location>
</feature>
<dbReference type="GO" id="GO:0006282">
    <property type="term" value="P:regulation of DNA repair"/>
    <property type="evidence" value="ECO:0007669"/>
    <property type="project" value="InterPro"/>
</dbReference>
<dbReference type="AlphaFoldDB" id="A0AAW2CHP8"/>
<evidence type="ECO:0000256" key="1">
    <source>
        <dbReference type="SAM" id="MobiDB-lite"/>
    </source>
</evidence>
<feature type="compositionally biased region" description="Basic and acidic residues" evidence="1">
    <location>
        <begin position="116"/>
        <end position="142"/>
    </location>
</feature>
<organism evidence="3 4">
    <name type="scientific">Lithocarpus litseifolius</name>
    <dbReference type="NCBI Taxonomy" id="425828"/>
    <lineage>
        <taxon>Eukaryota</taxon>
        <taxon>Viridiplantae</taxon>
        <taxon>Streptophyta</taxon>
        <taxon>Embryophyta</taxon>
        <taxon>Tracheophyta</taxon>
        <taxon>Spermatophyta</taxon>
        <taxon>Magnoliopsida</taxon>
        <taxon>eudicotyledons</taxon>
        <taxon>Gunneridae</taxon>
        <taxon>Pentapetalae</taxon>
        <taxon>rosids</taxon>
        <taxon>fabids</taxon>
        <taxon>Fagales</taxon>
        <taxon>Fagaceae</taxon>
        <taxon>Lithocarpus</taxon>
    </lineage>
</organism>
<evidence type="ECO:0000259" key="2">
    <source>
        <dbReference type="Pfam" id="PF05028"/>
    </source>
</evidence>
<reference evidence="3 4" key="1">
    <citation type="submission" date="2024-01" db="EMBL/GenBank/DDBJ databases">
        <title>A telomere-to-telomere, gap-free genome of sweet tea (Lithocarpus litseifolius).</title>
        <authorList>
            <person name="Zhou J."/>
        </authorList>
    </citation>
    <scope>NUCLEOTIDE SEQUENCE [LARGE SCALE GENOMIC DNA]</scope>
    <source>
        <strain evidence="3">Zhou-2022a</strain>
        <tissue evidence="3">Leaf</tissue>
    </source>
</reference>
<dbReference type="GO" id="GO:0004649">
    <property type="term" value="F:poly(ADP-ribose) glycohydrolase activity"/>
    <property type="evidence" value="ECO:0007669"/>
    <property type="project" value="InterPro"/>
</dbReference>
<dbReference type="Proteomes" id="UP001459277">
    <property type="component" value="Unassembled WGS sequence"/>
</dbReference>
<proteinExistence type="predicted"/>
<gene>
    <name evidence="3" type="ORF">SO802_022401</name>
</gene>
<sequence length="142" mass="16571">MFRGRSFKGVQDRRLELVSPCAVAVRNPGLIEDQSIEALEVDLENKFIGGGPLDRGCVSWKTLVLRLLCIHFSDVTQQNESERKQKGGYLQNNCQRSDEEQRTEEELKRRTKKERRTSELRSEEERSAVSKNEEEQCWVRRT</sequence>
<dbReference type="EMBL" id="JAZDWU010000007">
    <property type="protein sequence ID" value="KAK9997715.1"/>
    <property type="molecule type" value="Genomic_DNA"/>
</dbReference>